<proteinExistence type="predicted"/>
<keyword evidence="2" id="KW-1185">Reference proteome</keyword>
<sequence>MRDFAQELVDKIIDECYTGPRGAVVMKTCGLVCSGWLPRSRLHLFARVTVDPNNLPLFIDVIASSSFPILSFIQHLGLHFVRRPLDNVLLSKIHCCPNLARIEVSIWENNTLGIKTFYRSLQIHLPFWASNSPSLTHFDFRGIDMHTPGIENEMILDIIQCVPTLEFLAISGMSMSMRPDSTPIDHSLPPLRNTLHLHGRGVGQFLRSLLLLPTPPTLTSLQLDMVCQSIEDVEHFLKHGGGELVSLSLTDLSSINAVPTVEQFIRHTLKLRNIELFMSNTSVILDILLVLPLYEWETITFVLYNYPTGIAWKDIDTGRKPDDMSNRHVVMTCS</sequence>
<evidence type="ECO:0000313" key="1">
    <source>
        <dbReference type="EMBL" id="KAF7340456.1"/>
    </source>
</evidence>
<accession>A0A8H6XH93</accession>
<dbReference type="AlphaFoldDB" id="A0A8H6XH93"/>
<gene>
    <name evidence="1" type="ORF">MVEN_01965800</name>
</gene>
<dbReference type="Gene3D" id="3.80.10.10">
    <property type="entry name" value="Ribonuclease Inhibitor"/>
    <property type="match status" value="1"/>
</dbReference>
<evidence type="ECO:0000313" key="2">
    <source>
        <dbReference type="Proteomes" id="UP000620124"/>
    </source>
</evidence>
<comment type="caution">
    <text evidence="1">The sequence shown here is derived from an EMBL/GenBank/DDBJ whole genome shotgun (WGS) entry which is preliminary data.</text>
</comment>
<protein>
    <recommendedName>
        <fullName evidence="3">F-box domain-containing protein</fullName>
    </recommendedName>
</protein>
<organism evidence="1 2">
    <name type="scientific">Mycena venus</name>
    <dbReference type="NCBI Taxonomy" id="2733690"/>
    <lineage>
        <taxon>Eukaryota</taxon>
        <taxon>Fungi</taxon>
        <taxon>Dikarya</taxon>
        <taxon>Basidiomycota</taxon>
        <taxon>Agaricomycotina</taxon>
        <taxon>Agaricomycetes</taxon>
        <taxon>Agaricomycetidae</taxon>
        <taxon>Agaricales</taxon>
        <taxon>Marasmiineae</taxon>
        <taxon>Mycenaceae</taxon>
        <taxon>Mycena</taxon>
    </lineage>
</organism>
<dbReference type="EMBL" id="JACAZI010000019">
    <property type="protein sequence ID" value="KAF7340456.1"/>
    <property type="molecule type" value="Genomic_DNA"/>
</dbReference>
<name>A0A8H6XH93_9AGAR</name>
<dbReference type="Proteomes" id="UP000620124">
    <property type="component" value="Unassembled WGS sequence"/>
</dbReference>
<dbReference type="OrthoDB" id="2977329at2759"/>
<evidence type="ECO:0008006" key="3">
    <source>
        <dbReference type="Google" id="ProtNLM"/>
    </source>
</evidence>
<reference evidence="1" key="1">
    <citation type="submission" date="2020-05" db="EMBL/GenBank/DDBJ databases">
        <title>Mycena genomes resolve the evolution of fungal bioluminescence.</title>
        <authorList>
            <person name="Tsai I.J."/>
        </authorList>
    </citation>
    <scope>NUCLEOTIDE SEQUENCE</scope>
    <source>
        <strain evidence="1">CCC161011</strain>
    </source>
</reference>
<dbReference type="SUPFAM" id="SSF52047">
    <property type="entry name" value="RNI-like"/>
    <property type="match status" value="1"/>
</dbReference>
<dbReference type="InterPro" id="IPR032675">
    <property type="entry name" value="LRR_dom_sf"/>
</dbReference>